<dbReference type="AlphaFoldDB" id="A0A2M7UZ23"/>
<sequence>MSHFSKQTIYVCIIAGLILGGFSIASAQFNEQINYQGKLTDESNITVADDSYNLGFRLCTTSDCTGGFNPIWTETHCYSPDNGATCDGTGTDQRVLITNGLFSVLLGSISSISSVNFDQTLYLEVRVGGSGTTPSWETLTPRKTLGAVPGAFEAKQLGGIAPGSFVRSDTADEVSGLLTVTAVPTGTGVGVGSLYINPASATADYTLLGLAVGGSQKFRLDADGDLVMAGTLGTSAQNALQLSPYGAVAGNTGEIRFLELAASGTNYVGFKAPDAITTNVIWTLPSADGSANQVLQTSGAGVLSWATAGGAPTDATYVTLSTNATLTAERVLTGTTNQITVTDGGANGNVTLSLPQDIHTSAIPQFARMGLGVAADGTNILTATSASTTDLSKTLNISHTGAITGTGYAGYFSKTGASTTNVALYATASGATNNYAAIF</sequence>
<reference evidence="2" key="1">
    <citation type="submission" date="2017-09" db="EMBL/GenBank/DDBJ databases">
        <title>Depth-based differentiation of microbial function through sediment-hosted aquifers and enrichment of novel symbionts in the deep terrestrial subsurface.</title>
        <authorList>
            <person name="Probst A.J."/>
            <person name="Ladd B."/>
            <person name="Jarett J.K."/>
            <person name="Geller-Mcgrath D.E."/>
            <person name="Sieber C.M.K."/>
            <person name="Emerson J.B."/>
            <person name="Anantharaman K."/>
            <person name="Thomas B.C."/>
            <person name="Malmstrom R."/>
            <person name="Stieglmeier M."/>
            <person name="Klingl A."/>
            <person name="Woyke T."/>
            <person name="Ryan C.M."/>
            <person name="Banfield J.F."/>
        </authorList>
    </citation>
    <scope>NUCLEOTIDE SEQUENCE [LARGE SCALE GENOMIC DNA]</scope>
</reference>
<protein>
    <submittedName>
        <fullName evidence="1">Uncharacterized protein</fullName>
    </submittedName>
</protein>
<organism evidence="1 2">
    <name type="scientific">Candidatus Nealsonbacteria bacterium CG_4_10_14_0_2_um_filter_38_17</name>
    <dbReference type="NCBI Taxonomy" id="1974680"/>
    <lineage>
        <taxon>Bacteria</taxon>
        <taxon>Candidatus Nealsoniibacteriota</taxon>
    </lineage>
</organism>
<accession>A0A2M7UZ23</accession>
<name>A0A2M7UZ23_9BACT</name>
<dbReference type="EMBL" id="PFPB01000014">
    <property type="protein sequence ID" value="PIZ89200.1"/>
    <property type="molecule type" value="Genomic_DNA"/>
</dbReference>
<feature type="non-terminal residue" evidence="1">
    <location>
        <position position="439"/>
    </location>
</feature>
<dbReference type="Proteomes" id="UP000230760">
    <property type="component" value="Unassembled WGS sequence"/>
</dbReference>
<evidence type="ECO:0000313" key="1">
    <source>
        <dbReference type="EMBL" id="PIZ89200.1"/>
    </source>
</evidence>
<evidence type="ECO:0000313" key="2">
    <source>
        <dbReference type="Proteomes" id="UP000230760"/>
    </source>
</evidence>
<comment type="caution">
    <text evidence="1">The sequence shown here is derived from an EMBL/GenBank/DDBJ whole genome shotgun (WGS) entry which is preliminary data.</text>
</comment>
<proteinExistence type="predicted"/>
<gene>
    <name evidence="1" type="ORF">COX90_00605</name>
</gene>